<dbReference type="Proteomes" id="UP000242699">
    <property type="component" value="Unassembled WGS sequence"/>
</dbReference>
<organism evidence="2 3">
    <name type="scientific">Sulfobacillus benefaciens</name>
    <dbReference type="NCBI Taxonomy" id="453960"/>
    <lineage>
        <taxon>Bacteria</taxon>
        <taxon>Bacillati</taxon>
        <taxon>Bacillota</taxon>
        <taxon>Clostridia</taxon>
        <taxon>Eubacteriales</taxon>
        <taxon>Clostridiales Family XVII. Incertae Sedis</taxon>
        <taxon>Sulfobacillus</taxon>
    </lineage>
</organism>
<keyword evidence="1" id="KW-0812">Transmembrane</keyword>
<reference evidence="2 3" key="1">
    <citation type="journal article" date="2014" name="BMC Genomics">
        <title>Comparison of environmental and isolate Sulfobacillus genomes reveals diverse carbon, sulfur, nitrogen, and hydrogen metabolisms.</title>
        <authorList>
            <person name="Justice N.B."/>
            <person name="Norman A."/>
            <person name="Brown C.T."/>
            <person name="Singh A."/>
            <person name="Thomas B.C."/>
            <person name="Banfield J.F."/>
        </authorList>
    </citation>
    <scope>NUCLEOTIDE SEQUENCE [LARGE SCALE GENOMIC DNA]</scope>
    <source>
        <strain evidence="2">AMDSBA1</strain>
    </source>
</reference>
<evidence type="ECO:0000313" key="2">
    <source>
        <dbReference type="EMBL" id="PSR31804.1"/>
    </source>
</evidence>
<sequence>MRLTRHISYWLRWLIEVVILVTLATGIVAFFIHWGAMMVHPQKILLNLRGILEDIFTLALLVETRDLFRHLSPPRLLDIVATILARQLALAHNANGALPVAVAISLIVVVRGIWSRFLDKGDSEEA</sequence>
<name>A0A2T2XBC7_9FIRM</name>
<protein>
    <submittedName>
        <fullName evidence="2">Uncharacterized protein</fullName>
    </submittedName>
</protein>
<feature type="transmembrane region" description="Helical" evidence="1">
    <location>
        <begin position="12"/>
        <end position="32"/>
    </location>
</feature>
<keyword evidence="1" id="KW-0472">Membrane</keyword>
<proteinExistence type="predicted"/>
<keyword evidence="1" id="KW-1133">Transmembrane helix</keyword>
<evidence type="ECO:0000313" key="3">
    <source>
        <dbReference type="Proteomes" id="UP000242699"/>
    </source>
</evidence>
<accession>A0A2T2XBC7</accession>
<dbReference type="EMBL" id="PXYT01000001">
    <property type="protein sequence ID" value="PSR31804.1"/>
    <property type="molecule type" value="Genomic_DNA"/>
</dbReference>
<evidence type="ECO:0000256" key="1">
    <source>
        <dbReference type="SAM" id="Phobius"/>
    </source>
</evidence>
<feature type="transmembrane region" description="Helical" evidence="1">
    <location>
        <begin position="96"/>
        <end position="114"/>
    </location>
</feature>
<gene>
    <name evidence="2" type="ORF">C7B43_00865</name>
</gene>
<dbReference type="AlphaFoldDB" id="A0A2T2XBC7"/>
<comment type="caution">
    <text evidence="2">The sequence shown here is derived from an EMBL/GenBank/DDBJ whole genome shotgun (WGS) entry which is preliminary data.</text>
</comment>